<dbReference type="GO" id="GO:0000272">
    <property type="term" value="P:polysaccharide catabolic process"/>
    <property type="evidence" value="ECO:0007669"/>
    <property type="project" value="InterPro"/>
</dbReference>
<dbReference type="PROSITE" id="PS50022">
    <property type="entry name" value="FA58C_3"/>
    <property type="match status" value="1"/>
</dbReference>
<dbReference type="InterPro" id="IPR000421">
    <property type="entry name" value="FA58C"/>
</dbReference>
<protein>
    <recommendedName>
        <fullName evidence="5">Dockerin domain-containing protein</fullName>
    </recommendedName>
</protein>
<dbReference type="SUPFAM" id="SSF49384">
    <property type="entry name" value="Carbohydrate-binding domain"/>
    <property type="match status" value="1"/>
</dbReference>
<dbReference type="Pfam" id="PF00963">
    <property type="entry name" value="Cohesin"/>
    <property type="match status" value="1"/>
</dbReference>
<dbReference type="PROSITE" id="PS00018">
    <property type="entry name" value="EF_HAND_1"/>
    <property type="match status" value="1"/>
</dbReference>
<dbReference type="Gene3D" id="1.20.1270.90">
    <property type="entry name" value="AF1782-like"/>
    <property type="match status" value="1"/>
</dbReference>
<dbReference type="GO" id="GO:0004553">
    <property type="term" value="F:hydrolase activity, hydrolyzing O-glycosyl compounds"/>
    <property type="evidence" value="ECO:0007669"/>
    <property type="project" value="InterPro"/>
</dbReference>
<evidence type="ECO:0000259" key="1">
    <source>
        <dbReference type="PROSITE" id="PS50022"/>
    </source>
</evidence>
<dbReference type="Gene3D" id="2.60.120.260">
    <property type="entry name" value="Galactose-binding domain-like"/>
    <property type="match status" value="1"/>
</dbReference>
<sequence>MKKTVSLFLICIMMFTYMLDYVPRVSADTTMEVTNVALQAIASTTAGTSQNTIHGINDNNMEIGWASGRNPTMPAYVELDWGSKLVTTSRISLSGNFGPSQGIKTIDIEYFDGGTWKLAKSDITLVWNKNEQAAETLDIDILEITASKIRLKVKSAATVWGHYTIMELRVWGNIELTANSVAESIKSIASPARGQSKIKLPDVPQGFEVRIQSSDREDIIGLDGTIAPLTNDEKISLVLEVMKLSDQTKAYTVALQVKVLVKPADDYMIKTPIEDTTSIIKNPAMGWMLYVEEFGGPGNAMTGMTAEEYWETVDPHRESANILYIRVPWSRMEPTEGHYAWNEDENYKKYVQGALDRNIRLAFRVVIDSQDVHMQATPQFVFDAGARGVGTASNSNFKSPIVTDLVFRAKFENFVKAFSKEYDDPSIVDFVDAGGMGYWGEMYTFSHSMTKAEKDDTFKWIVNLYADKFKHVLLGQQDASSFDMALQDWAYKEKGFILRRDSYGSPVYFDQTQKDRIVARWPDVPVFAENCYQNFVSRASSCDGKNKPIHDMLTRVVNDALYTHANTLDLRHPEDVIEFATNNADLVEKFALQGGYRFVLNDVSYPAVMDSNKSYKIYHSWKNTGVGKLPNDLLNWGYKYKVAFALLDPDTQQPVKMMIDDAEPSDWIKGERYSYSGSLQLDGVPDGNYELAVAIVDTTKDNTPAIKLAVKDVMTDTGWYKISDVKTFSIDTTKLSKAIKVAQSVYDLAIEGTKPGQYPLGTKAKLQEAINIATVVLDSETVTQEEIDLAITALNTAVNELKANGEVIPGGPITELSGPVTVRDGQPFEMEFGLKSVTDSVYALDLTIEYDSDVMSFVSVTSMQEGIKLLTTKDTLGQVRMIVISEGSAFAITGDMKLLKLSFESKAVSQTTNGIIKVSKALMGNNLGLESEGVSSSFTIQVTTAGIPGDVNQDGKVTIGDLALVAANYGKDSNSADWQQVKRTDVTKDGFINIDDLALVARAILE</sequence>
<dbReference type="CDD" id="cd08547">
    <property type="entry name" value="Type_II_cohesin"/>
    <property type="match status" value="1"/>
</dbReference>
<dbReference type="InterPro" id="IPR002102">
    <property type="entry name" value="Cohesin_dom"/>
</dbReference>
<dbReference type="Gene3D" id="1.10.1330.10">
    <property type="entry name" value="Dockerin domain"/>
    <property type="match status" value="1"/>
</dbReference>
<evidence type="ECO:0008006" key="5">
    <source>
        <dbReference type="Google" id="ProtNLM"/>
    </source>
</evidence>
<evidence type="ECO:0000313" key="4">
    <source>
        <dbReference type="Proteomes" id="UP000077355"/>
    </source>
</evidence>
<dbReference type="AlphaFoldDB" id="A0A162KBZ2"/>
<dbReference type="SUPFAM" id="SSF51445">
    <property type="entry name" value="(Trans)glycosidases"/>
    <property type="match status" value="1"/>
</dbReference>
<dbReference type="GO" id="GO:0030246">
    <property type="term" value="F:carbohydrate binding"/>
    <property type="evidence" value="ECO:0007669"/>
    <property type="project" value="InterPro"/>
</dbReference>
<dbReference type="CDD" id="cd14254">
    <property type="entry name" value="Dockerin_II"/>
    <property type="match status" value="1"/>
</dbReference>
<dbReference type="InterPro" id="IPR016134">
    <property type="entry name" value="Dockerin_dom"/>
</dbReference>
<dbReference type="InterPro" id="IPR032267">
    <property type="entry name" value="DUF4832"/>
</dbReference>
<dbReference type="Pfam" id="PF00404">
    <property type="entry name" value="Dockerin_1"/>
    <property type="match status" value="1"/>
</dbReference>
<dbReference type="Proteomes" id="UP000077355">
    <property type="component" value="Unassembled WGS sequence"/>
</dbReference>
<dbReference type="EMBL" id="LVJI01000027">
    <property type="protein sequence ID" value="OAB43538.1"/>
    <property type="molecule type" value="Genomic_DNA"/>
</dbReference>
<evidence type="ECO:0000313" key="3">
    <source>
        <dbReference type="EMBL" id="OAB43538.1"/>
    </source>
</evidence>
<dbReference type="PROSITE" id="PS51766">
    <property type="entry name" value="DOCKERIN"/>
    <property type="match status" value="1"/>
</dbReference>
<keyword evidence="4" id="KW-1185">Reference proteome</keyword>
<dbReference type="Gene3D" id="3.20.20.80">
    <property type="entry name" value="Glycosidases"/>
    <property type="match status" value="1"/>
</dbReference>
<dbReference type="SUPFAM" id="SSF63446">
    <property type="entry name" value="Type I dockerin domain"/>
    <property type="match status" value="1"/>
</dbReference>
<dbReference type="InterPro" id="IPR008979">
    <property type="entry name" value="Galactose-bd-like_sf"/>
</dbReference>
<reference evidence="3 4" key="1">
    <citation type="submission" date="2016-03" db="EMBL/GenBank/DDBJ databases">
        <title>Draft genome sequence of Paenibacillus antarcticus CECT 5836.</title>
        <authorList>
            <person name="Shin S.-K."/>
            <person name="Yi H."/>
        </authorList>
    </citation>
    <scope>NUCLEOTIDE SEQUENCE [LARGE SCALE GENOMIC DNA]</scope>
    <source>
        <strain evidence="3 4">CECT 5836</strain>
    </source>
</reference>
<dbReference type="SUPFAM" id="SSF49785">
    <property type="entry name" value="Galactose-binding domain-like"/>
    <property type="match status" value="1"/>
</dbReference>
<dbReference type="Pfam" id="PF16116">
    <property type="entry name" value="DUF4832"/>
    <property type="match status" value="1"/>
</dbReference>
<dbReference type="InterPro" id="IPR036439">
    <property type="entry name" value="Dockerin_dom_sf"/>
</dbReference>
<dbReference type="InterPro" id="IPR017853">
    <property type="entry name" value="GH"/>
</dbReference>
<accession>A0A162KBZ2</accession>
<feature type="domain" description="F5/8 type C" evidence="1">
    <location>
        <begin position="20"/>
        <end position="173"/>
    </location>
</feature>
<evidence type="ECO:0000259" key="2">
    <source>
        <dbReference type="PROSITE" id="PS51766"/>
    </source>
</evidence>
<dbReference type="RefSeq" id="WP_068651483.1">
    <property type="nucleotide sequence ID" value="NZ_CP043611.1"/>
</dbReference>
<organism evidence="3 4">
    <name type="scientific">Paenibacillus antarcticus</name>
    <dbReference type="NCBI Taxonomy" id="253703"/>
    <lineage>
        <taxon>Bacteria</taxon>
        <taxon>Bacillati</taxon>
        <taxon>Bacillota</taxon>
        <taxon>Bacilli</taxon>
        <taxon>Bacillales</taxon>
        <taxon>Paenibacillaceae</taxon>
        <taxon>Paenibacillus</taxon>
    </lineage>
</organism>
<name>A0A162KBZ2_9BACL</name>
<comment type="caution">
    <text evidence="3">The sequence shown here is derived from an EMBL/GenBank/DDBJ whole genome shotgun (WGS) entry which is preliminary data.</text>
</comment>
<dbReference type="InterPro" id="IPR002105">
    <property type="entry name" value="Dockerin_1_rpt"/>
</dbReference>
<gene>
    <name evidence="3" type="ORF">PBAT_17915</name>
</gene>
<dbReference type="InterPro" id="IPR018247">
    <property type="entry name" value="EF_Hand_1_Ca_BS"/>
</dbReference>
<feature type="domain" description="Dockerin" evidence="2">
    <location>
        <begin position="944"/>
        <end position="1006"/>
    </location>
</feature>
<proteinExistence type="predicted"/>
<dbReference type="Gene3D" id="2.60.40.680">
    <property type="match status" value="1"/>
</dbReference>
<dbReference type="InterPro" id="IPR008965">
    <property type="entry name" value="CBM2/CBM3_carb-bd_dom_sf"/>
</dbReference>